<protein>
    <recommendedName>
        <fullName evidence="6 7">Peptidyl-tRNA hydrolase</fullName>
        <shortName evidence="7">Pth</shortName>
        <ecNumber evidence="1 7">3.1.1.29</ecNumber>
    </recommendedName>
</protein>
<feature type="binding site" evidence="7">
    <location>
        <position position="66"/>
    </location>
    <ligand>
        <name>tRNA</name>
        <dbReference type="ChEBI" id="CHEBI:17843"/>
    </ligand>
</feature>
<dbReference type="EC" id="3.1.1.29" evidence="1 7"/>
<dbReference type="GO" id="GO:0004045">
    <property type="term" value="F:peptidyl-tRNA hydrolase activity"/>
    <property type="evidence" value="ECO:0007669"/>
    <property type="project" value="UniProtKB-EC"/>
</dbReference>
<feature type="binding site" evidence="7">
    <location>
        <position position="112"/>
    </location>
    <ligand>
        <name>tRNA</name>
        <dbReference type="ChEBI" id="CHEBI:17843"/>
    </ligand>
</feature>
<dbReference type="Proteomes" id="UP000812672">
    <property type="component" value="Unassembled WGS sequence"/>
</dbReference>
<evidence type="ECO:0000313" key="11">
    <source>
        <dbReference type="Proteomes" id="UP000812672"/>
    </source>
</evidence>
<evidence type="ECO:0000256" key="9">
    <source>
        <dbReference type="RuleBase" id="RU004320"/>
    </source>
</evidence>
<evidence type="ECO:0000313" key="10">
    <source>
        <dbReference type="EMBL" id="MBU6080128.1"/>
    </source>
</evidence>
<keyword evidence="3 7" id="KW-0378">Hydrolase</keyword>
<comment type="subunit">
    <text evidence="7">Monomer.</text>
</comment>
<dbReference type="RefSeq" id="WP_144163303.1">
    <property type="nucleotide sequence ID" value="NZ_CAUPKR010000021.1"/>
</dbReference>
<gene>
    <name evidence="7 10" type="primary">pth</name>
    <name evidence="10" type="ORF">KQ486_03785</name>
</gene>
<evidence type="ECO:0000256" key="3">
    <source>
        <dbReference type="ARBA" id="ARBA00022801"/>
    </source>
</evidence>
<keyword evidence="7" id="KW-0963">Cytoplasm</keyword>
<reference evidence="10 11" key="1">
    <citation type="journal article" date="2011" name="Int. J. Syst. Evol. Microbiol.">
        <title>Allobacillus halotolerans gen. nov., sp. nov. isolated from shrimp paste.</title>
        <authorList>
            <person name="Sheu S.Y."/>
            <person name="Arun A.B."/>
            <person name="Jiang S.R."/>
            <person name="Young C.C."/>
            <person name="Chen W.M."/>
        </authorList>
    </citation>
    <scope>NUCLEOTIDE SEQUENCE [LARGE SCALE GENOMIC DNA]</scope>
    <source>
        <strain evidence="10 11">LMG 24826</strain>
    </source>
</reference>
<dbReference type="Gene3D" id="3.40.50.1470">
    <property type="entry name" value="Peptidyl-tRNA hydrolase"/>
    <property type="match status" value="1"/>
</dbReference>
<sequence length="185" mass="21237">MKCIVGLGNPGLKYKHTRHNIGFDVIDYLVKQNGWKLKKGKFEAHYAVENWQGEKVLILKPQTFMNLSGQSVRQAMDFYEIDPKNLLVIYDDLDLPAGKIRLRHTGGHGGHNGMRNIIEHLGVKEFNRVRFGIGRPDTNIDIVHYVLSKFSKQEKETINSSIVKTYDACEAWMDTAFPEVMNQFN</sequence>
<dbReference type="InterPro" id="IPR018171">
    <property type="entry name" value="Pept_tRNA_hydro_CS"/>
</dbReference>
<feature type="binding site" evidence="7">
    <location>
        <position position="64"/>
    </location>
    <ligand>
        <name>tRNA</name>
        <dbReference type="ChEBI" id="CHEBI:17843"/>
    </ligand>
</feature>
<evidence type="ECO:0000256" key="6">
    <source>
        <dbReference type="ARBA" id="ARBA00050038"/>
    </source>
</evidence>
<evidence type="ECO:0000256" key="1">
    <source>
        <dbReference type="ARBA" id="ARBA00013260"/>
    </source>
</evidence>
<dbReference type="Pfam" id="PF01195">
    <property type="entry name" value="Pept_tRNA_hydro"/>
    <property type="match status" value="1"/>
</dbReference>
<dbReference type="NCBIfam" id="TIGR00447">
    <property type="entry name" value="pth"/>
    <property type="match status" value="1"/>
</dbReference>
<keyword evidence="11" id="KW-1185">Reference proteome</keyword>
<evidence type="ECO:0000256" key="8">
    <source>
        <dbReference type="RuleBase" id="RU000673"/>
    </source>
</evidence>
<evidence type="ECO:0000256" key="4">
    <source>
        <dbReference type="ARBA" id="ARBA00022884"/>
    </source>
</evidence>
<feature type="active site" description="Proton acceptor" evidence="7">
    <location>
        <position position="19"/>
    </location>
</feature>
<comment type="catalytic activity">
    <reaction evidence="7 8">
        <text>an N-acyl-L-alpha-aminoacyl-tRNA + H2O = an N-acyl-L-amino acid + a tRNA + H(+)</text>
        <dbReference type="Rhea" id="RHEA:54448"/>
        <dbReference type="Rhea" id="RHEA-COMP:10123"/>
        <dbReference type="Rhea" id="RHEA-COMP:13883"/>
        <dbReference type="ChEBI" id="CHEBI:15377"/>
        <dbReference type="ChEBI" id="CHEBI:15378"/>
        <dbReference type="ChEBI" id="CHEBI:59874"/>
        <dbReference type="ChEBI" id="CHEBI:78442"/>
        <dbReference type="ChEBI" id="CHEBI:138191"/>
        <dbReference type="EC" id="3.1.1.29"/>
    </reaction>
</comment>
<evidence type="ECO:0000256" key="7">
    <source>
        <dbReference type="HAMAP-Rule" id="MF_00083"/>
    </source>
</evidence>
<keyword evidence="4 7" id="KW-0694">RNA-binding</keyword>
<accession>A0ABS6GM14</accession>
<proteinExistence type="inferred from homology"/>
<feature type="binding site" evidence="7">
    <location>
        <position position="14"/>
    </location>
    <ligand>
        <name>tRNA</name>
        <dbReference type="ChEBI" id="CHEBI:17843"/>
    </ligand>
</feature>
<dbReference type="PANTHER" id="PTHR17224:SF1">
    <property type="entry name" value="PEPTIDYL-TRNA HYDROLASE"/>
    <property type="match status" value="1"/>
</dbReference>
<dbReference type="PANTHER" id="PTHR17224">
    <property type="entry name" value="PEPTIDYL-TRNA HYDROLASE"/>
    <property type="match status" value="1"/>
</dbReference>
<dbReference type="InterPro" id="IPR001328">
    <property type="entry name" value="Pept_tRNA_hydro"/>
</dbReference>
<feature type="site" description="Stabilizes the basic form of H active site to accept a proton" evidence="7">
    <location>
        <position position="91"/>
    </location>
</feature>
<organism evidence="10 11">
    <name type="scientific">Allobacillus halotolerans</name>
    <dbReference type="NCBI Taxonomy" id="570278"/>
    <lineage>
        <taxon>Bacteria</taxon>
        <taxon>Bacillati</taxon>
        <taxon>Bacillota</taxon>
        <taxon>Bacilli</taxon>
        <taxon>Bacillales</taxon>
        <taxon>Bacillaceae</taxon>
        <taxon>Allobacillus</taxon>
    </lineage>
</organism>
<comment type="subcellular location">
    <subcellularLocation>
        <location evidence="7">Cytoplasm</location>
    </subcellularLocation>
</comment>
<dbReference type="CDD" id="cd00462">
    <property type="entry name" value="PTH"/>
    <property type="match status" value="1"/>
</dbReference>
<comment type="function">
    <text evidence="7">Hydrolyzes ribosome-free peptidyl-tRNAs (with 1 or more amino acids incorporated), which drop off the ribosome during protein synthesis, or as a result of ribosome stalling.</text>
</comment>
<comment type="caution">
    <text evidence="10">The sequence shown here is derived from an EMBL/GenBank/DDBJ whole genome shotgun (WGS) entry which is preliminary data.</text>
</comment>
<dbReference type="SUPFAM" id="SSF53178">
    <property type="entry name" value="Peptidyl-tRNA hydrolase-like"/>
    <property type="match status" value="1"/>
</dbReference>
<dbReference type="PROSITE" id="PS01196">
    <property type="entry name" value="PEPT_TRNA_HYDROL_2"/>
    <property type="match status" value="1"/>
</dbReference>
<evidence type="ECO:0000256" key="5">
    <source>
        <dbReference type="ARBA" id="ARBA00038063"/>
    </source>
</evidence>
<comment type="similarity">
    <text evidence="5 7 9">Belongs to the PTH family.</text>
</comment>
<dbReference type="PROSITE" id="PS01195">
    <property type="entry name" value="PEPT_TRNA_HYDROL_1"/>
    <property type="match status" value="1"/>
</dbReference>
<name>A0ABS6GM14_9BACI</name>
<dbReference type="EMBL" id="JAHLZF010000003">
    <property type="protein sequence ID" value="MBU6080128.1"/>
    <property type="molecule type" value="Genomic_DNA"/>
</dbReference>
<feature type="site" description="Discriminates between blocked and unblocked aminoacyl-tRNA" evidence="7">
    <location>
        <position position="9"/>
    </location>
</feature>
<evidence type="ECO:0000256" key="2">
    <source>
        <dbReference type="ARBA" id="ARBA00022555"/>
    </source>
</evidence>
<keyword evidence="2 7" id="KW-0820">tRNA-binding</keyword>
<dbReference type="HAMAP" id="MF_00083">
    <property type="entry name" value="Pept_tRNA_hydro_bact"/>
    <property type="match status" value="1"/>
</dbReference>
<comment type="function">
    <text evidence="7">Catalyzes the release of premature peptidyl moieties from peptidyl-tRNA molecules trapped in stalled 50S ribosomal subunits, and thus maintains levels of free tRNAs and 50S ribosomes.</text>
</comment>
<dbReference type="InterPro" id="IPR036416">
    <property type="entry name" value="Pept_tRNA_hydro_sf"/>
</dbReference>